<dbReference type="InterPro" id="IPR041116">
    <property type="entry name" value="SLATT_3"/>
</dbReference>
<evidence type="ECO:0008006" key="6">
    <source>
        <dbReference type="Google" id="ProtNLM"/>
    </source>
</evidence>
<dbReference type="InterPro" id="IPR040884">
    <property type="entry name" value="SLATT_1"/>
</dbReference>
<feature type="transmembrane region" description="Helical" evidence="1">
    <location>
        <begin position="217"/>
        <end position="235"/>
    </location>
</feature>
<name>A0A1M6U000_9GAMM</name>
<dbReference type="Proteomes" id="UP000184497">
    <property type="component" value="Unassembled WGS sequence"/>
</dbReference>
<dbReference type="NCBIfam" id="NF033610">
    <property type="entry name" value="SLATT_3"/>
    <property type="match status" value="1"/>
</dbReference>
<organism evidence="4 5">
    <name type="scientific">Marinobacter antarcticus</name>
    <dbReference type="NCBI Taxonomy" id="564117"/>
    <lineage>
        <taxon>Bacteria</taxon>
        <taxon>Pseudomonadati</taxon>
        <taxon>Pseudomonadota</taxon>
        <taxon>Gammaproteobacteria</taxon>
        <taxon>Pseudomonadales</taxon>
        <taxon>Marinobacteraceae</taxon>
        <taxon>Marinobacter</taxon>
    </lineage>
</organism>
<evidence type="ECO:0000313" key="4">
    <source>
        <dbReference type="EMBL" id="SHK62408.1"/>
    </source>
</evidence>
<evidence type="ECO:0000256" key="1">
    <source>
        <dbReference type="SAM" id="Phobius"/>
    </source>
</evidence>
<proteinExistence type="predicted"/>
<gene>
    <name evidence="4" type="ORF">SAMN05216369_2508</name>
</gene>
<dbReference type="Pfam" id="PF18184">
    <property type="entry name" value="SLATT_3"/>
    <property type="match status" value="1"/>
</dbReference>
<accession>A0A1M6U000</accession>
<keyword evidence="5" id="KW-1185">Reference proteome</keyword>
<dbReference type="EMBL" id="FRAQ01000002">
    <property type="protein sequence ID" value="SHK62408.1"/>
    <property type="molecule type" value="Genomic_DNA"/>
</dbReference>
<dbReference type="OrthoDB" id="9806639at2"/>
<reference evidence="5" key="1">
    <citation type="submission" date="2016-11" db="EMBL/GenBank/DDBJ databases">
        <authorList>
            <person name="Varghese N."/>
            <person name="Submissions S."/>
        </authorList>
    </citation>
    <scope>NUCLEOTIDE SEQUENCE [LARGE SCALE GENOMIC DNA]</scope>
    <source>
        <strain evidence="5">CGMCC 1.10835</strain>
    </source>
</reference>
<feature type="transmembrane region" description="Helical" evidence="1">
    <location>
        <begin position="193"/>
        <end position="211"/>
    </location>
</feature>
<evidence type="ECO:0000259" key="2">
    <source>
        <dbReference type="Pfam" id="PF18181"/>
    </source>
</evidence>
<protein>
    <recommendedName>
        <fullName evidence="6">DUF4231 domain-containing protein</fullName>
    </recommendedName>
</protein>
<feature type="domain" description="SMODS and SLOG-associating 2TM effector" evidence="3">
    <location>
        <begin position="12"/>
        <end position="163"/>
    </location>
</feature>
<evidence type="ECO:0000259" key="3">
    <source>
        <dbReference type="Pfam" id="PF18184"/>
    </source>
</evidence>
<dbReference type="Pfam" id="PF18181">
    <property type="entry name" value="SLATT_1"/>
    <property type="match status" value="1"/>
</dbReference>
<keyword evidence="1" id="KW-0472">Membrane</keyword>
<feature type="transmembrane region" description="Helical" evidence="1">
    <location>
        <begin position="54"/>
        <end position="74"/>
    </location>
</feature>
<dbReference type="NCBIfam" id="NF033634">
    <property type="entry name" value="SLATT_1"/>
    <property type="match status" value="1"/>
</dbReference>
<feature type="transmembrane region" description="Helical" evidence="1">
    <location>
        <begin position="28"/>
        <end position="48"/>
    </location>
</feature>
<keyword evidence="1" id="KW-1133">Transmembrane helix</keyword>
<dbReference type="AlphaFoldDB" id="A0A1M6U000"/>
<evidence type="ECO:0000313" key="5">
    <source>
        <dbReference type="Proteomes" id="UP000184497"/>
    </source>
</evidence>
<sequence>MAAIDIDSEDLPGLYQSANQASLSSQNVYYTGLKWYLFLLVLAAFVSYLRPTDAVGALVSASLFLITLGILIFIRVKRPDDVWYNGRAVAESVKTIAWRWMMRAEPYEDDENIEIVSRTFLSDLKTILDQNKSLSHSLQAGIALNDPISEKMREVRKLPVAERLLVYVNHRVTDQANWYWMKSRFNKRRAQQWFWVSVVLHSAAILMLLYRIKDPSFALPVEVLATAAGAVLTWLQAKKHNELNSAYALAAHEIVIIKGESTSVHDEGQLSEFVTNSESAFSREHTQWVARKGD</sequence>
<dbReference type="RefSeq" id="WP_072798153.1">
    <property type="nucleotide sequence ID" value="NZ_FRAQ01000002.1"/>
</dbReference>
<keyword evidence="1" id="KW-0812">Transmembrane</keyword>
<feature type="domain" description="SMODS and SLOG-associating 2TM effector" evidence="2">
    <location>
        <begin position="167"/>
        <end position="288"/>
    </location>
</feature>
<dbReference type="STRING" id="564117.SAMN05216369_2508"/>